<dbReference type="Pfam" id="PF02873">
    <property type="entry name" value="MurB_C"/>
    <property type="match status" value="1"/>
</dbReference>
<keyword evidence="15 20" id="KW-0560">Oxidoreductase</keyword>
<evidence type="ECO:0000256" key="16">
    <source>
        <dbReference type="ARBA" id="ARBA00023306"/>
    </source>
</evidence>
<evidence type="ECO:0000256" key="10">
    <source>
        <dbReference type="ARBA" id="ARBA00022630"/>
    </source>
</evidence>
<dbReference type="GO" id="GO:0009252">
    <property type="term" value="P:peptidoglycan biosynthetic process"/>
    <property type="evidence" value="ECO:0007669"/>
    <property type="project" value="UniProtKB-UniRule"/>
</dbReference>
<feature type="active site" description="Proton donor" evidence="20">
    <location>
        <position position="230"/>
    </location>
</feature>
<comment type="function">
    <text evidence="2 20">Cell wall formation.</text>
</comment>
<accession>A0A368C2L5</accession>
<keyword evidence="12 20" id="KW-0521">NADP</keyword>
<dbReference type="NCBIfam" id="NF000755">
    <property type="entry name" value="PRK00046.1"/>
    <property type="match status" value="1"/>
</dbReference>
<dbReference type="GO" id="GO:0051301">
    <property type="term" value="P:cell division"/>
    <property type="evidence" value="ECO:0007669"/>
    <property type="project" value="UniProtKB-KW"/>
</dbReference>
<sequence length="332" mass="37355">MIIDKDVSLKNSFGINASSNISLTVNSEECIDDLKDFLANNSYKKLIIGEATNILLPKNFEGAVIKNNILNISNISNDEVIVGGGVNWDYFVAWSLENNLNGLENLTLIPGSVGAAPIQNIGAYGVEISKFINKVRFYDFTDNKIKEFTQHECNFSYRKSIFQNMDILILSVYFKFLPGNLVTSYDSISDYLNTNNIKVSDLTPKKLSNIIKHIRLNRLPDYKKIPNVGSFFKNPIINKADLNSEKLDIKNLITWDLGNDMIKIGAARLIELVKDKIPKSTNVGLHKNHALVLINKNNASQDDVIKYSSFIQKEVFNAFDINLEIEPIIIDS</sequence>
<dbReference type="GO" id="GO:0008360">
    <property type="term" value="P:regulation of cell shape"/>
    <property type="evidence" value="ECO:0007669"/>
    <property type="project" value="UniProtKB-KW"/>
</dbReference>
<evidence type="ECO:0000256" key="7">
    <source>
        <dbReference type="ARBA" id="ARBA00015188"/>
    </source>
</evidence>
<dbReference type="GO" id="GO:0005829">
    <property type="term" value="C:cytosol"/>
    <property type="evidence" value="ECO:0007669"/>
    <property type="project" value="TreeGrafter"/>
</dbReference>
<feature type="active site" evidence="20">
    <location>
        <position position="326"/>
    </location>
</feature>
<evidence type="ECO:0000256" key="3">
    <source>
        <dbReference type="ARBA" id="ARBA00004496"/>
    </source>
</evidence>
<evidence type="ECO:0000256" key="13">
    <source>
        <dbReference type="ARBA" id="ARBA00022960"/>
    </source>
</evidence>
<evidence type="ECO:0000313" key="22">
    <source>
        <dbReference type="EMBL" id="RCL43828.1"/>
    </source>
</evidence>
<comment type="catalytic activity">
    <reaction evidence="19 20">
        <text>UDP-N-acetyl-alpha-D-muramate + NADP(+) = UDP-N-acetyl-3-O-(1-carboxyvinyl)-alpha-D-glucosamine + NADPH + H(+)</text>
        <dbReference type="Rhea" id="RHEA:12248"/>
        <dbReference type="ChEBI" id="CHEBI:15378"/>
        <dbReference type="ChEBI" id="CHEBI:57783"/>
        <dbReference type="ChEBI" id="CHEBI:58349"/>
        <dbReference type="ChEBI" id="CHEBI:68483"/>
        <dbReference type="ChEBI" id="CHEBI:70757"/>
        <dbReference type="EC" id="1.3.1.98"/>
    </reaction>
</comment>
<evidence type="ECO:0000256" key="8">
    <source>
        <dbReference type="ARBA" id="ARBA00022490"/>
    </source>
</evidence>
<evidence type="ECO:0000256" key="2">
    <source>
        <dbReference type="ARBA" id="ARBA00003921"/>
    </source>
</evidence>
<evidence type="ECO:0000256" key="18">
    <source>
        <dbReference type="ARBA" id="ARBA00031026"/>
    </source>
</evidence>
<dbReference type="Gene3D" id="3.30.43.10">
    <property type="entry name" value="Uridine Diphospho-n-acetylenolpyruvylglucosamine Reductase, domain 2"/>
    <property type="match status" value="1"/>
</dbReference>
<dbReference type="InterPro" id="IPR006094">
    <property type="entry name" value="Oxid_FAD_bind_N"/>
</dbReference>
<evidence type="ECO:0000313" key="23">
    <source>
        <dbReference type="Proteomes" id="UP000252915"/>
    </source>
</evidence>
<dbReference type="InterPro" id="IPR011601">
    <property type="entry name" value="MurB_C"/>
</dbReference>
<keyword evidence="17 20" id="KW-0961">Cell wall biogenesis/degradation</keyword>
<dbReference type="NCBIfam" id="TIGR00179">
    <property type="entry name" value="murB"/>
    <property type="match status" value="1"/>
</dbReference>
<dbReference type="Gene3D" id="3.90.78.10">
    <property type="entry name" value="UDP-N-acetylenolpyruvoylglucosamine reductase, C-terminal domain"/>
    <property type="match status" value="1"/>
</dbReference>
<dbReference type="InterPro" id="IPR016167">
    <property type="entry name" value="FAD-bd_PCMH_sub1"/>
</dbReference>
<evidence type="ECO:0000256" key="9">
    <source>
        <dbReference type="ARBA" id="ARBA00022618"/>
    </source>
</evidence>
<dbReference type="EMBL" id="QOPI01000021">
    <property type="protein sequence ID" value="RCL43828.1"/>
    <property type="molecule type" value="Genomic_DNA"/>
</dbReference>
<dbReference type="AlphaFoldDB" id="A0A368C2L5"/>
<evidence type="ECO:0000256" key="4">
    <source>
        <dbReference type="ARBA" id="ARBA00004752"/>
    </source>
</evidence>
<keyword evidence="8 20" id="KW-0963">Cytoplasm</keyword>
<name>A0A368C2L5_9GAMM</name>
<evidence type="ECO:0000256" key="14">
    <source>
        <dbReference type="ARBA" id="ARBA00022984"/>
    </source>
</evidence>
<evidence type="ECO:0000256" key="17">
    <source>
        <dbReference type="ARBA" id="ARBA00023316"/>
    </source>
</evidence>
<feature type="domain" description="FAD-binding PCMH-type" evidence="21">
    <location>
        <begin position="13"/>
        <end position="247"/>
    </location>
</feature>
<keyword evidence="11 20" id="KW-0274">FAD</keyword>
<evidence type="ECO:0000256" key="11">
    <source>
        <dbReference type="ARBA" id="ARBA00022827"/>
    </source>
</evidence>
<dbReference type="Gene3D" id="3.30.465.10">
    <property type="match status" value="1"/>
</dbReference>
<evidence type="ECO:0000256" key="19">
    <source>
        <dbReference type="ARBA" id="ARBA00048914"/>
    </source>
</evidence>
<feature type="active site" evidence="20">
    <location>
        <position position="158"/>
    </location>
</feature>
<proteinExistence type="inferred from homology"/>
<comment type="subcellular location">
    <subcellularLocation>
        <location evidence="3 20">Cytoplasm</location>
    </subcellularLocation>
</comment>
<dbReference type="GO" id="GO:0071555">
    <property type="term" value="P:cell wall organization"/>
    <property type="evidence" value="ECO:0007669"/>
    <property type="project" value="UniProtKB-KW"/>
</dbReference>
<dbReference type="Pfam" id="PF01565">
    <property type="entry name" value="FAD_binding_4"/>
    <property type="match status" value="1"/>
</dbReference>
<dbReference type="InterPro" id="IPR003170">
    <property type="entry name" value="MurB"/>
</dbReference>
<dbReference type="PANTHER" id="PTHR21071">
    <property type="entry name" value="UDP-N-ACETYLENOLPYRUVOYLGLUCOSAMINE REDUCTASE"/>
    <property type="match status" value="1"/>
</dbReference>
<dbReference type="SUPFAM" id="SSF56194">
    <property type="entry name" value="Uridine diphospho-N-Acetylenolpyruvylglucosamine reductase, MurB, C-terminal domain"/>
    <property type="match status" value="1"/>
</dbReference>
<reference evidence="22 23" key="1">
    <citation type="journal article" date="2018" name="Microbiome">
        <title>Fine metagenomic profile of the Mediterranean stratified and mixed water columns revealed by assembly and recruitment.</title>
        <authorList>
            <person name="Haro-Moreno J.M."/>
            <person name="Lopez-Perez M."/>
            <person name="De La Torre J.R."/>
            <person name="Picazo A."/>
            <person name="Camacho A."/>
            <person name="Rodriguez-Valera F."/>
        </authorList>
    </citation>
    <scope>NUCLEOTIDE SEQUENCE [LARGE SCALE GENOMIC DNA]</scope>
    <source>
        <strain evidence="22">MED-G78</strain>
    </source>
</reference>
<dbReference type="HAMAP" id="MF_00037">
    <property type="entry name" value="MurB"/>
    <property type="match status" value="1"/>
</dbReference>
<dbReference type="SUPFAM" id="SSF56176">
    <property type="entry name" value="FAD-binding/transporter-associated domain-like"/>
    <property type="match status" value="1"/>
</dbReference>
<evidence type="ECO:0000256" key="15">
    <source>
        <dbReference type="ARBA" id="ARBA00023002"/>
    </source>
</evidence>
<dbReference type="UniPathway" id="UPA00219"/>
<keyword evidence="16 20" id="KW-0131">Cell cycle</keyword>
<organism evidence="22 23">
    <name type="scientific">SAR86 cluster bacterium</name>
    <dbReference type="NCBI Taxonomy" id="2030880"/>
    <lineage>
        <taxon>Bacteria</taxon>
        <taxon>Pseudomonadati</taxon>
        <taxon>Pseudomonadota</taxon>
        <taxon>Gammaproteobacteria</taxon>
        <taxon>SAR86 cluster</taxon>
    </lineage>
</organism>
<dbReference type="EC" id="1.3.1.98" evidence="6 20"/>
<evidence type="ECO:0000256" key="6">
    <source>
        <dbReference type="ARBA" id="ARBA00012518"/>
    </source>
</evidence>
<comment type="pathway">
    <text evidence="4 20">Cell wall biogenesis; peptidoglycan biosynthesis.</text>
</comment>
<dbReference type="InterPro" id="IPR036635">
    <property type="entry name" value="MurB_C_sf"/>
</dbReference>
<dbReference type="PROSITE" id="PS51387">
    <property type="entry name" value="FAD_PCMH"/>
    <property type="match status" value="1"/>
</dbReference>
<dbReference type="InterPro" id="IPR016169">
    <property type="entry name" value="FAD-bd_PCMH_sub2"/>
</dbReference>
<comment type="cofactor">
    <cofactor evidence="1 20">
        <name>FAD</name>
        <dbReference type="ChEBI" id="CHEBI:57692"/>
    </cofactor>
</comment>
<comment type="similarity">
    <text evidence="5 20">Belongs to the MurB family.</text>
</comment>
<keyword evidence="14 20" id="KW-0573">Peptidoglycan synthesis</keyword>
<keyword evidence="10 20" id="KW-0285">Flavoprotein</keyword>
<evidence type="ECO:0000256" key="20">
    <source>
        <dbReference type="HAMAP-Rule" id="MF_00037"/>
    </source>
</evidence>
<keyword evidence="9 20" id="KW-0132">Cell division</keyword>
<dbReference type="PANTHER" id="PTHR21071:SF4">
    <property type="entry name" value="UDP-N-ACETYLENOLPYRUVOYLGLUCOSAMINE REDUCTASE"/>
    <property type="match status" value="1"/>
</dbReference>
<dbReference type="Proteomes" id="UP000252915">
    <property type="component" value="Unassembled WGS sequence"/>
</dbReference>
<evidence type="ECO:0000256" key="1">
    <source>
        <dbReference type="ARBA" id="ARBA00001974"/>
    </source>
</evidence>
<dbReference type="InterPro" id="IPR036318">
    <property type="entry name" value="FAD-bd_PCMH-like_sf"/>
</dbReference>
<protein>
    <recommendedName>
        <fullName evidence="7 20">UDP-N-acetylenolpyruvoylglucosamine reductase</fullName>
        <ecNumber evidence="6 20">1.3.1.98</ecNumber>
    </recommendedName>
    <alternativeName>
        <fullName evidence="18 20">UDP-N-acetylmuramate dehydrogenase</fullName>
    </alternativeName>
</protein>
<evidence type="ECO:0000259" key="21">
    <source>
        <dbReference type="PROSITE" id="PS51387"/>
    </source>
</evidence>
<dbReference type="GO" id="GO:0008762">
    <property type="term" value="F:UDP-N-acetylmuramate dehydrogenase activity"/>
    <property type="evidence" value="ECO:0007669"/>
    <property type="project" value="UniProtKB-UniRule"/>
</dbReference>
<comment type="caution">
    <text evidence="22">The sequence shown here is derived from an EMBL/GenBank/DDBJ whole genome shotgun (WGS) entry which is preliminary data.</text>
</comment>
<dbReference type="InterPro" id="IPR016166">
    <property type="entry name" value="FAD-bd_PCMH"/>
</dbReference>
<dbReference type="GO" id="GO:0071949">
    <property type="term" value="F:FAD binding"/>
    <property type="evidence" value="ECO:0007669"/>
    <property type="project" value="InterPro"/>
</dbReference>
<evidence type="ECO:0000256" key="5">
    <source>
        <dbReference type="ARBA" id="ARBA00010485"/>
    </source>
</evidence>
<gene>
    <name evidence="20" type="primary">murB</name>
    <name evidence="22" type="ORF">DBW92_03770</name>
</gene>
<evidence type="ECO:0000256" key="12">
    <source>
        <dbReference type="ARBA" id="ARBA00022857"/>
    </source>
</evidence>
<keyword evidence="13 20" id="KW-0133">Cell shape</keyword>